<dbReference type="Gene3D" id="3.40.50.300">
    <property type="entry name" value="P-loop containing nucleotide triphosphate hydrolases"/>
    <property type="match status" value="2"/>
</dbReference>
<accession>A0A4C1TQ18</accession>
<dbReference type="Proteomes" id="UP000299102">
    <property type="component" value="Unassembled WGS sequence"/>
</dbReference>
<feature type="domain" description="(+)RNA virus helicase C-terminal" evidence="1">
    <location>
        <begin position="10"/>
        <end position="199"/>
    </location>
</feature>
<dbReference type="Pfam" id="PF01443">
    <property type="entry name" value="Viral_helicase1"/>
    <property type="match status" value="1"/>
</dbReference>
<comment type="caution">
    <text evidence="2">The sequence shown here is derived from an EMBL/GenBank/DDBJ whole genome shotgun (WGS) entry which is preliminary data.</text>
</comment>
<evidence type="ECO:0000313" key="3">
    <source>
        <dbReference type="Proteomes" id="UP000299102"/>
    </source>
</evidence>
<keyword evidence="3" id="KW-1185">Reference proteome</keyword>
<dbReference type="InterPro" id="IPR027417">
    <property type="entry name" value="P-loop_NTPase"/>
</dbReference>
<evidence type="ECO:0000259" key="1">
    <source>
        <dbReference type="Pfam" id="PF01443"/>
    </source>
</evidence>
<gene>
    <name evidence="2" type="ORF">EVAR_94389_1</name>
</gene>
<dbReference type="EMBL" id="BGZK01000076">
    <property type="protein sequence ID" value="GBP16048.1"/>
    <property type="molecule type" value="Genomic_DNA"/>
</dbReference>
<sequence length="228" mass="25517">MTSVLVKGFRRPKNCDRLIVDKALVSHFGVIGSATRFTDAKEVLLISDVNQLPFIDGLNLFEMQYSSPSLMATFTKELLYTYRNSMGVACALCEVYSGIYSFMSRVRSLRLKRYNDVNIPKDFPNPLYLTYTQVKEETLITQGLGEGDGTRVLTILKAQGLTSEGSVIVRITARHKLHDNVSHAVVVITRHTVSCVYYTDDGEDAIGTYIKVAARQNKGPQRKNSHSK</sequence>
<dbReference type="AlphaFoldDB" id="A0A4C1TQ18"/>
<proteinExistence type="predicted"/>
<reference evidence="2 3" key="1">
    <citation type="journal article" date="2019" name="Commun. Biol.">
        <title>The bagworm genome reveals a unique fibroin gene that provides high tensile strength.</title>
        <authorList>
            <person name="Kono N."/>
            <person name="Nakamura H."/>
            <person name="Ohtoshi R."/>
            <person name="Tomita M."/>
            <person name="Numata K."/>
            <person name="Arakawa K."/>
        </authorList>
    </citation>
    <scope>NUCLEOTIDE SEQUENCE [LARGE SCALE GENOMIC DNA]</scope>
</reference>
<organism evidence="2 3">
    <name type="scientific">Eumeta variegata</name>
    <name type="common">Bagworm moth</name>
    <name type="synonym">Eumeta japonica</name>
    <dbReference type="NCBI Taxonomy" id="151549"/>
    <lineage>
        <taxon>Eukaryota</taxon>
        <taxon>Metazoa</taxon>
        <taxon>Ecdysozoa</taxon>
        <taxon>Arthropoda</taxon>
        <taxon>Hexapoda</taxon>
        <taxon>Insecta</taxon>
        <taxon>Pterygota</taxon>
        <taxon>Neoptera</taxon>
        <taxon>Endopterygota</taxon>
        <taxon>Lepidoptera</taxon>
        <taxon>Glossata</taxon>
        <taxon>Ditrysia</taxon>
        <taxon>Tineoidea</taxon>
        <taxon>Psychidae</taxon>
        <taxon>Oiketicinae</taxon>
        <taxon>Eumeta</taxon>
    </lineage>
</organism>
<name>A0A4C1TQ18_EUMVA</name>
<evidence type="ECO:0000313" key="2">
    <source>
        <dbReference type="EMBL" id="GBP16048.1"/>
    </source>
</evidence>
<dbReference type="InterPro" id="IPR027351">
    <property type="entry name" value="(+)RNA_virus_helicase_core_dom"/>
</dbReference>
<protein>
    <recommendedName>
        <fullName evidence="1">(+)RNA virus helicase C-terminal domain-containing protein</fullName>
    </recommendedName>
</protein>
<dbReference type="OrthoDB" id="9995375at2759"/>
<dbReference type="GO" id="GO:0005524">
    <property type="term" value="F:ATP binding"/>
    <property type="evidence" value="ECO:0007669"/>
    <property type="project" value="InterPro"/>
</dbReference>